<dbReference type="SUPFAM" id="SSF54534">
    <property type="entry name" value="FKBP-like"/>
    <property type="match status" value="2"/>
</dbReference>
<dbReference type="EnsemblMetazoa" id="XM_022801359">
    <property type="protein sequence ID" value="XP_022657094"/>
    <property type="gene ID" value="LOC111248656"/>
</dbReference>
<evidence type="ECO:0000313" key="12">
    <source>
        <dbReference type="Proteomes" id="UP000594260"/>
    </source>
</evidence>
<dbReference type="InterPro" id="IPR011990">
    <property type="entry name" value="TPR-like_helical_dom_sf"/>
</dbReference>
<dbReference type="KEGG" id="vde:111248656"/>
<dbReference type="EC" id="5.2.1.8" evidence="2 7"/>
<organism evidence="11 12">
    <name type="scientific">Varroa destructor</name>
    <name type="common">Honeybee mite</name>
    <dbReference type="NCBI Taxonomy" id="109461"/>
    <lineage>
        <taxon>Eukaryota</taxon>
        <taxon>Metazoa</taxon>
        <taxon>Ecdysozoa</taxon>
        <taxon>Arthropoda</taxon>
        <taxon>Chelicerata</taxon>
        <taxon>Arachnida</taxon>
        <taxon>Acari</taxon>
        <taxon>Parasitiformes</taxon>
        <taxon>Mesostigmata</taxon>
        <taxon>Gamasina</taxon>
        <taxon>Dermanyssoidea</taxon>
        <taxon>Varroidae</taxon>
        <taxon>Varroa</taxon>
    </lineage>
</organism>
<dbReference type="InterPro" id="IPR046357">
    <property type="entry name" value="PPIase_dom_sf"/>
</dbReference>
<feature type="repeat" description="TPR" evidence="8">
    <location>
        <begin position="331"/>
        <end position="364"/>
    </location>
</feature>
<dbReference type="PANTHER" id="PTHR46512">
    <property type="entry name" value="PEPTIDYLPROLYL ISOMERASE"/>
    <property type="match status" value="1"/>
</dbReference>
<keyword evidence="6 7" id="KW-0413">Isomerase</keyword>
<evidence type="ECO:0000259" key="10">
    <source>
        <dbReference type="PROSITE" id="PS50059"/>
    </source>
</evidence>
<dbReference type="AlphaFoldDB" id="A0A7M7K888"/>
<dbReference type="RefSeq" id="XP_022657093.1">
    <property type="nucleotide sequence ID" value="XM_022801358.1"/>
</dbReference>
<dbReference type="Proteomes" id="UP000594260">
    <property type="component" value="Unplaced"/>
</dbReference>
<sequence>MAVDLTEKKDGGVLKEILREGEGDATPGESCTVYVHYHGTLQDGTVFDSSRDRGTEFDFQLGTGQVIKAWDIGVASMKKGELCRLTCAAEYAYGENGSPPKIPPNSTLIFEVELLRWAYEDISPEKDGSLQRRIITKGELYTTPKDLTECTAHIRGSYSDGKVFDERDVTFIVGEAAVQKVCRAIEVAVQKMKKGEKSELYLKGDFVKDPSLPSVEDGAELTYVVTLHNFEKAKDAWELNTDEKIAAAEKDKEKGTWHFKEGNLEQALKYYNRVREFLKSEDRLKDEEKTKRDSLYIAGLLNIALVQFKLNEMTQCIEACNEVLQLDANNVKALYRRGQAQLTICEYKMAIEDFDRCLKIEPENKAALSQRLLAKAKHRAQLERDRKMYSKLFYKMSSDGGEGESGKPKPTEEGVWSNEQDNSSDLKSTEASVKAQ</sequence>
<accession>A0A7M7K888</accession>
<dbReference type="PANTHER" id="PTHR46512:SF9">
    <property type="entry name" value="PEPTIDYLPROLYL ISOMERASE"/>
    <property type="match status" value="1"/>
</dbReference>
<feature type="domain" description="PPIase FKBP-type" evidence="10">
    <location>
        <begin position="30"/>
        <end position="118"/>
    </location>
</feature>
<proteinExistence type="predicted"/>
<keyword evidence="3" id="KW-0677">Repeat</keyword>
<keyword evidence="5 7" id="KW-0697">Rotamase</keyword>
<evidence type="ECO:0000256" key="5">
    <source>
        <dbReference type="ARBA" id="ARBA00023110"/>
    </source>
</evidence>
<dbReference type="InterPro" id="IPR001179">
    <property type="entry name" value="PPIase_FKBP_dom"/>
</dbReference>
<dbReference type="OrthoDB" id="433738at2759"/>
<dbReference type="PROSITE" id="PS50005">
    <property type="entry name" value="TPR"/>
    <property type="match status" value="1"/>
</dbReference>
<dbReference type="FunFam" id="3.10.50.40:FF:000006">
    <property type="entry name" value="Peptidyl-prolyl cis-trans isomerase"/>
    <property type="match status" value="1"/>
</dbReference>
<dbReference type="InParanoid" id="A0A7M7K888"/>
<feature type="region of interest" description="Disordered" evidence="9">
    <location>
        <begin position="396"/>
        <end position="436"/>
    </location>
</feature>
<evidence type="ECO:0000256" key="3">
    <source>
        <dbReference type="ARBA" id="ARBA00022737"/>
    </source>
</evidence>
<evidence type="ECO:0000256" key="6">
    <source>
        <dbReference type="ARBA" id="ARBA00023235"/>
    </source>
</evidence>
<dbReference type="PROSITE" id="PS50059">
    <property type="entry name" value="FKBP_PPIASE"/>
    <property type="match status" value="2"/>
</dbReference>
<dbReference type="RefSeq" id="XP_022657094.1">
    <property type="nucleotide sequence ID" value="XM_022801359.1"/>
</dbReference>
<dbReference type="GO" id="GO:0003755">
    <property type="term" value="F:peptidyl-prolyl cis-trans isomerase activity"/>
    <property type="evidence" value="ECO:0007669"/>
    <property type="project" value="UniProtKB-KW"/>
</dbReference>
<dbReference type="EnsemblMetazoa" id="XM_022801358">
    <property type="protein sequence ID" value="XP_022657093"/>
    <property type="gene ID" value="LOC111248656"/>
</dbReference>
<dbReference type="SUPFAM" id="SSF48452">
    <property type="entry name" value="TPR-like"/>
    <property type="match status" value="1"/>
</dbReference>
<dbReference type="Pfam" id="PF00515">
    <property type="entry name" value="TPR_1"/>
    <property type="match status" value="1"/>
</dbReference>
<evidence type="ECO:0000256" key="1">
    <source>
        <dbReference type="ARBA" id="ARBA00000971"/>
    </source>
</evidence>
<dbReference type="Gene3D" id="3.10.50.40">
    <property type="match status" value="2"/>
</dbReference>
<dbReference type="FunFam" id="1.25.40.10:FF:000008">
    <property type="entry name" value="Peptidylprolyl isomerase"/>
    <property type="match status" value="1"/>
</dbReference>
<evidence type="ECO:0000256" key="8">
    <source>
        <dbReference type="PROSITE-ProRule" id="PRU00339"/>
    </source>
</evidence>
<evidence type="ECO:0000313" key="11">
    <source>
        <dbReference type="EnsemblMetazoa" id="XP_022657094"/>
    </source>
</evidence>
<protein>
    <recommendedName>
        <fullName evidence="2 7">peptidylprolyl isomerase</fullName>
        <ecNumber evidence="2 7">5.2.1.8</ecNumber>
    </recommendedName>
</protein>
<comment type="catalytic activity">
    <reaction evidence="1 7">
        <text>[protein]-peptidylproline (omega=180) = [protein]-peptidylproline (omega=0)</text>
        <dbReference type="Rhea" id="RHEA:16237"/>
        <dbReference type="Rhea" id="RHEA-COMP:10747"/>
        <dbReference type="Rhea" id="RHEA-COMP:10748"/>
        <dbReference type="ChEBI" id="CHEBI:83833"/>
        <dbReference type="ChEBI" id="CHEBI:83834"/>
        <dbReference type="EC" id="5.2.1.8"/>
    </reaction>
</comment>
<dbReference type="FunCoup" id="A0A7M7K888">
    <property type="interactions" value="741"/>
</dbReference>
<dbReference type="Gene3D" id="1.25.40.10">
    <property type="entry name" value="Tetratricopeptide repeat domain"/>
    <property type="match status" value="1"/>
</dbReference>
<feature type="domain" description="PPIase FKBP-type" evidence="10">
    <location>
        <begin position="147"/>
        <end position="231"/>
    </location>
</feature>
<dbReference type="InterPro" id="IPR019734">
    <property type="entry name" value="TPR_rpt"/>
</dbReference>
<evidence type="ECO:0000256" key="2">
    <source>
        <dbReference type="ARBA" id="ARBA00013194"/>
    </source>
</evidence>
<dbReference type="InterPro" id="IPR050754">
    <property type="entry name" value="FKBP4/5/8-like"/>
</dbReference>
<dbReference type="Pfam" id="PF00254">
    <property type="entry name" value="FKBP_C"/>
    <property type="match status" value="2"/>
</dbReference>
<evidence type="ECO:0000256" key="7">
    <source>
        <dbReference type="PROSITE-ProRule" id="PRU00277"/>
    </source>
</evidence>
<reference evidence="11" key="1">
    <citation type="submission" date="2021-01" db="UniProtKB">
        <authorList>
            <consortium name="EnsemblMetazoa"/>
        </authorList>
    </citation>
    <scope>IDENTIFICATION</scope>
</reference>
<name>A0A7M7K888_VARDE</name>
<dbReference type="GeneID" id="111248656"/>
<dbReference type="Pfam" id="PF13181">
    <property type="entry name" value="TPR_8"/>
    <property type="match status" value="1"/>
</dbReference>
<feature type="compositionally biased region" description="Polar residues" evidence="9">
    <location>
        <begin position="417"/>
        <end position="436"/>
    </location>
</feature>
<dbReference type="FunFam" id="3.10.50.40:FF:000013">
    <property type="entry name" value="Peptidylprolyl isomerase"/>
    <property type="match status" value="1"/>
</dbReference>
<keyword evidence="12" id="KW-1185">Reference proteome</keyword>
<dbReference type="OMA" id="ANCNSAL"/>
<keyword evidence="4 8" id="KW-0802">TPR repeat</keyword>
<evidence type="ECO:0000256" key="9">
    <source>
        <dbReference type="SAM" id="MobiDB-lite"/>
    </source>
</evidence>
<dbReference type="SMART" id="SM00028">
    <property type="entry name" value="TPR"/>
    <property type="match status" value="3"/>
</dbReference>
<evidence type="ECO:0000256" key="4">
    <source>
        <dbReference type="ARBA" id="ARBA00022803"/>
    </source>
</evidence>